<reference evidence="1" key="1">
    <citation type="journal article" date="2021" name="Proc. Natl. Acad. Sci. U.S.A.">
        <title>A Catalog of Tens of Thousands of Viruses from Human Metagenomes Reveals Hidden Associations with Chronic Diseases.</title>
        <authorList>
            <person name="Tisza M.J."/>
            <person name="Buck C.B."/>
        </authorList>
    </citation>
    <scope>NUCLEOTIDE SEQUENCE</scope>
    <source>
        <strain evidence="1">CtOZu12</strain>
    </source>
</reference>
<dbReference type="EMBL" id="BK029940">
    <property type="protein sequence ID" value="DAD55820.1"/>
    <property type="molecule type" value="Genomic_DNA"/>
</dbReference>
<sequence>MRCLYHYERWSHYAPSVANALSFIMQTSSRGYSQK</sequence>
<accession>A0A8D9PEJ5</accession>
<protein>
    <submittedName>
        <fullName evidence="1">Uncharacterized protein</fullName>
    </submittedName>
</protein>
<evidence type="ECO:0000313" key="1">
    <source>
        <dbReference type="EMBL" id="DAD55820.1"/>
    </source>
</evidence>
<organism evidence="1">
    <name type="scientific">Bacteriophage sp</name>
    <dbReference type="NCBI Taxonomy" id="38018"/>
    <lineage>
        <taxon>Viruses</taxon>
    </lineage>
</organism>
<proteinExistence type="predicted"/>
<name>A0A8D9PEJ5_9VIRU</name>